<sequence>MSGRVRILGPNSVVGRSFVVHANEDDLGRGQGDQRPESLRTGNAGARLGCGVIGLALRT</sequence>
<keyword evidence="1" id="KW-0560">Oxidoreductase</keyword>
<dbReference type="InterPro" id="IPR001424">
    <property type="entry name" value="SOD_Cu_Zn_dom"/>
</dbReference>
<dbReference type="EMBL" id="KN569993">
    <property type="protein sequence ID" value="KHJ84141.1"/>
    <property type="molecule type" value="Genomic_DNA"/>
</dbReference>
<dbReference type="OrthoDB" id="2015551at2759"/>
<evidence type="ECO:0000313" key="4">
    <source>
        <dbReference type="Proteomes" id="UP000053660"/>
    </source>
</evidence>
<comment type="catalytic activity">
    <reaction evidence="1">
        <text>2 superoxide + 2 H(+) = H2O2 + O2</text>
        <dbReference type="Rhea" id="RHEA:20696"/>
        <dbReference type="ChEBI" id="CHEBI:15378"/>
        <dbReference type="ChEBI" id="CHEBI:15379"/>
        <dbReference type="ChEBI" id="CHEBI:16240"/>
        <dbReference type="ChEBI" id="CHEBI:18421"/>
        <dbReference type="EC" id="1.15.1.1"/>
    </reaction>
</comment>
<dbReference type="AlphaFoldDB" id="A0A0B1SJW1"/>
<evidence type="ECO:0000256" key="1">
    <source>
        <dbReference type="RuleBase" id="RU000393"/>
    </source>
</evidence>
<comment type="cofactor">
    <cofactor evidence="1">
        <name>Zn(2+)</name>
        <dbReference type="ChEBI" id="CHEBI:29105"/>
    </cofactor>
    <text evidence="1">Binds 1 zinc ion per subunit.</text>
</comment>
<evidence type="ECO:0000259" key="2">
    <source>
        <dbReference type="Pfam" id="PF00080"/>
    </source>
</evidence>
<comment type="function">
    <text evidence="1">Destroys radicals which are normally produced within the cells and which are toxic to biological systems.</text>
</comment>
<gene>
    <name evidence="3" type="ORF">OESDEN_16149</name>
</gene>
<keyword evidence="1" id="KW-0479">Metal-binding</keyword>
<dbReference type="Proteomes" id="UP000053660">
    <property type="component" value="Unassembled WGS sequence"/>
</dbReference>
<proteinExistence type="inferred from homology"/>
<protein>
    <recommendedName>
        <fullName evidence="1">Superoxide dismutase [Cu-Zn]</fullName>
        <ecNumber evidence="1">1.15.1.1</ecNumber>
    </recommendedName>
</protein>
<evidence type="ECO:0000313" key="3">
    <source>
        <dbReference type="EMBL" id="KHJ84141.1"/>
    </source>
</evidence>
<comment type="cofactor">
    <cofactor evidence="1">
        <name>Cu cation</name>
        <dbReference type="ChEBI" id="CHEBI:23378"/>
    </cofactor>
    <text evidence="1">Binds 1 copper ion per subunit.</text>
</comment>
<organism evidence="3 4">
    <name type="scientific">Oesophagostomum dentatum</name>
    <name type="common">Nodular worm</name>
    <dbReference type="NCBI Taxonomy" id="61180"/>
    <lineage>
        <taxon>Eukaryota</taxon>
        <taxon>Metazoa</taxon>
        <taxon>Ecdysozoa</taxon>
        <taxon>Nematoda</taxon>
        <taxon>Chromadorea</taxon>
        <taxon>Rhabditida</taxon>
        <taxon>Rhabditina</taxon>
        <taxon>Rhabditomorpha</taxon>
        <taxon>Strongyloidea</taxon>
        <taxon>Strongylidae</taxon>
        <taxon>Oesophagostomum</taxon>
    </lineage>
</organism>
<dbReference type="PROSITE" id="PS00332">
    <property type="entry name" value="SOD_CU_ZN_2"/>
    <property type="match status" value="1"/>
</dbReference>
<comment type="similarity">
    <text evidence="1">Belongs to the Cu-Zn superoxide dismutase family.</text>
</comment>
<dbReference type="Gene3D" id="2.60.40.200">
    <property type="entry name" value="Superoxide dismutase, copper/zinc binding domain"/>
    <property type="match status" value="1"/>
</dbReference>
<dbReference type="SUPFAM" id="SSF49329">
    <property type="entry name" value="Cu,Zn superoxide dismutase-like"/>
    <property type="match status" value="1"/>
</dbReference>
<dbReference type="EC" id="1.15.1.1" evidence="1"/>
<reference evidence="3 4" key="1">
    <citation type="submission" date="2014-03" db="EMBL/GenBank/DDBJ databases">
        <title>Draft genome of the hookworm Oesophagostomum dentatum.</title>
        <authorList>
            <person name="Mitreva M."/>
        </authorList>
    </citation>
    <scope>NUCLEOTIDE SEQUENCE [LARGE SCALE GENOMIC DNA]</scope>
    <source>
        <strain evidence="3 4">OD-Hann</strain>
    </source>
</reference>
<dbReference type="GO" id="GO:0005507">
    <property type="term" value="F:copper ion binding"/>
    <property type="evidence" value="ECO:0007669"/>
    <property type="project" value="InterPro"/>
</dbReference>
<keyword evidence="4" id="KW-1185">Reference proteome</keyword>
<accession>A0A0B1SJW1</accession>
<dbReference type="Pfam" id="PF00080">
    <property type="entry name" value="Sod_Cu"/>
    <property type="match status" value="1"/>
</dbReference>
<dbReference type="InterPro" id="IPR018152">
    <property type="entry name" value="SOD_Cu/Zn_BS"/>
</dbReference>
<dbReference type="InterPro" id="IPR024134">
    <property type="entry name" value="SOD_Cu/Zn_/chaperone"/>
</dbReference>
<keyword evidence="1" id="KW-0186">Copper</keyword>
<feature type="domain" description="Superoxide dismutase copper/zinc binding" evidence="2">
    <location>
        <begin position="5"/>
        <end position="53"/>
    </location>
</feature>
<dbReference type="GO" id="GO:0004784">
    <property type="term" value="F:superoxide dismutase activity"/>
    <property type="evidence" value="ECO:0007669"/>
    <property type="project" value="UniProtKB-EC"/>
</dbReference>
<dbReference type="PANTHER" id="PTHR10003">
    <property type="entry name" value="SUPEROXIDE DISMUTASE CU-ZN -RELATED"/>
    <property type="match status" value="1"/>
</dbReference>
<keyword evidence="1" id="KW-0862">Zinc</keyword>
<name>A0A0B1SJW1_OESDE</name>
<dbReference type="InterPro" id="IPR036423">
    <property type="entry name" value="SOD-like_Cu/Zn_dom_sf"/>
</dbReference>